<accession>A0A9D2KRW4</accession>
<name>A0A9D2KRW4_9BACT</name>
<gene>
    <name evidence="1" type="ORF">H9784_10525</name>
</gene>
<sequence>MADSSRFFSTARTFFLRYFLRTVNKNLRKSLFLAKMNFAGKLNGLAIFARKSLRKIWRPESFAP</sequence>
<dbReference type="Proteomes" id="UP000823821">
    <property type="component" value="Unassembled WGS sequence"/>
</dbReference>
<protein>
    <submittedName>
        <fullName evidence="1">Uncharacterized protein</fullName>
    </submittedName>
</protein>
<reference evidence="1" key="2">
    <citation type="submission" date="2021-04" db="EMBL/GenBank/DDBJ databases">
        <authorList>
            <person name="Gilroy R."/>
        </authorList>
    </citation>
    <scope>NUCLEOTIDE SEQUENCE</scope>
    <source>
        <strain evidence="1">5032</strain>
    </source>
</reference>
<dbReference type="AlphaFoldDB" id="A0A9D2KRW4"/>
<reference evidence="1" key="1">
    <citation type="journal article" date="2021" name="PeerJ">
        <title>Extensive microbial diversity within the chicken gut microbiome revealed by metagenomics and culture.</title>
        <authorList>
            <person name="Gilroy R."/>
            <person name="Ravi A."/>
            <person name="Getino M."/>
            <person name="Pursley I."/>
            <person name="Horton D.L."/>
            <person name="Alikhan N.F."/>
            <person name="Baker D."/>
            <person name="Gharbi K."/>
            <person name="Hall N."/>
            <person name="Watson M."/>
            <person name="Adriaenssens E.M."/>
            <person name="Foster-Nyarko E."/>
            <person name="Jarju S."/>
            <person name="Secka A."/>
            <person name="Antonio M."/>
            <person name="Oren A."/>
            <person name="Chaudhuri R.R."/>
            <person name="La Ragione R."/>
            <person name="Hildebrand F."/>
            <person name="Pallen M.J."/>
        </authorList>
    </citation>
    <scope>NUCLEOTIDE SEQUENCE</scope>
    <source>
        <strain evidence="1">5032</strain>
    </source>
</reference>
<evidence type="ECO:0000313" key="1">
    <source>
        <dbReference type="EMBL" id="HJA79979.1"/>
    </source>
</evidence>
<evidence type="ECO:0000313" key="2">
    <source>
        <dbReference type="Proteomes" id="UP000823821"/>
    </source>
</evidence>
<proteinExistence type="predicted"/>
<dbReference type="EMBL" id="DWZD01000053">
    <property type="protein sequence ID" value="HJA79979.1"/>
    <property type="molecule type" value="Genomic_DNA"/>
</dbReference>
<organism evidence="1 2">
    <name type="scientific">Candidatus Desulfovibrio intestinavium</name>
    <dbReference type="NCBI Taxonomy" id="2838534"/>
    <lineage>
        <taxon>Bacteria</taxon>
        <taxon>Pseudomonadati</taxon>
        <taxon>Thermodesulfobacteriota</taxon>
        <taxon>Desulfovibrionia</taxon>
        <taxon>Desulfovibrionales</taxon>
        <taxon>Desulfovibrionaceae</taxon>
        <taxon>Desulfovibrio</taxon>
    </lineage>
</organism>
<comment type="caution">
    <text evidence="1">The sequence shown here is derived from an EMBL/GenBank/DDBJ whole genome shotgun (WGS) entry which is preliminary data.</text>
</comment>